<feature type="region of interest" description="Disordered" evidence="1">
    <location>
        <begin position="35"/>
        <end position="103"/>
    </location>
</feature>
<protein>
    <submittedName>
        <fullName evidence="2">Uncharacterized protein</fullName>
    </submittedName>
</protein>
<feature type="compositionally biased region" description="Basic and acidic residues" evidence="1">
    <location>
        <begin position="73"/>
        <end position="87"/>
    </location>
</feature>
<dbReference type="AlphaFoldDB" id="A0AAN6DMP9"/>
<evidence type="ECO:0000256" key="1">
    <source>
        <dbReference type="SAM" id="MobiDB-lite"/>
    </source>
</evidence>
<evidence type="ECO:0000313" key="3">
    <source>
        <dbReference type="Proteomes" id="UP001203852"/>
    </source>
</evidence>
<reference evidence="2" key="1">
    <citation type="journal article" date="2022" name="bioRxiv">
        <title>Deciphering the potential niche of two novel black yeast fungi from a biological soil crust based on their genomes, phenotypes, and melanin regulation.</title>
        <authorList>
            <consortium name="DOE Joint Genome Institute"/>
            <person name="Carr E.C."/>
            <person name="Barton Q."/>
            <person name="Grambo S."/>
            <person name="Sullivan M."/>
            <person name="Renfro C.M."/>
            <person name="Kuo A."/>
            <person name="Pangilinan J."/>
            <person name="Lipzen A."/>
            <person name="Keymanesh K."/>
            <person name="Savage E."/>
            <person name="Barry K."/>
            <person name="Grigoriev I.V."/>
            <person name="Riekhof W.R."/>
            <person name="Harris S.S."/>
        </authorList>
    </citation>
    <scope>NUCLEOTIDE SEQUENCE</scope>
    <source>
        <strain evidence="2">JF 03-4F</strain>
    </source>
</reference>
<keyword evidence="3" id="KW-1185">Reference proteome</keyword>
<evidence type="ECO:0000313" key="2">
    <source>
        <dbReference type="EMBL" id="KAI1607952.1"/>
    </source>
</evidence>
<sequence>MVTNQRPRTWAWSDEAEGWNASLNVRWAVIKMERDERADKERGRPEISRLEDEHNQTLGEDGTGGRARSVNEMLKELGMETEKKTGQEQEQDDSGRVESGSCK</sequence>
<proteinExistence type="predicted"/>
<comment type="caution">
    <text evidence="2">The sequence shown here is derived from an EMBL/GenBank/DDBJ whole genome shotgun (WGS) entry which is preliminary data.</text>
</comment>
<dbReference type="EMBL" id="MU404365">
    <property type="protein sequence ID" value="KAI1607952.1"/>
    <property type="molecule type" value="Genomic_DNA"/>
</dbReference>
<name>A0AAN6DMP9_9EURO</name>
<dbReference type="Proteomes" id="UP001203852">
    <property type="component" value="Unassembled WGS sequence"/>
</dbReference>
<feature type="compositionally biased region" description="Basic and acidic residues" evidence="1">
    <location>
        <begin position="35"/>
        <end position="55"/>
    </location>
</feature>
<organism evidence="2 3">
    <name type="scientific">Exophiala viscosa</name>
    <dbReference type="NCBI Taxonomy" id="2486360"/>
    <lineage>
        <taxon>Eukaryota</taxon>
        <taxon>Fungi</taxon>
        <taxon>Dikarya</taxon>
        <taxon>Ascomycota</taxon>
        <taxon>Pezizomycotina</taxon>
        <taxon>Eurotiomycetes</taxon>
        <taxon>Chaetothyriomycetidae</taxon>
        <taxon>Chaetothyriales</taxon>
        <taxon>Herpotrichiellaceae</taxon>
        <taxon>Exophiala</taxon>
    </lineage>
</organism>
<gene>
    <name evidence="2" type="ORF">EDD36DRAFT_423839</name>
</gene>
<accession>A0AAN6DMP9</accession>